<dbReference type="InterPro" id="IPR050680">
    <property type="entry name" value="YpeA/RimI_acetyltransf"/>
</dbReference>
<dbReference type="EMBL" id="CAAHFG010000001">
    <property type="protein sequence ID" value="VGO11668.1"/>
    <property type="molecule type" value="Genomic_DNA"/>
</dbReference>
<dbReference type="Gene3D" id="3.40.630.30">
    <property type="match status" value="1"/>
</dbReference>
<dbReference type="InterPro" id="IPR000182">
    <property type="entry name" value="GNAT_dom"/>
</dbReference>
<dbReference type="InterPro" id="IPR016181">
    <property type="entry name" value="Acyl_CoA_acyltransferase"/>
</dbReference>
<dbReference type="AlphaFoldDB" id="A0A6C2TVJ5"/>
<evidence type="ECO:0000256" key="1">
    <source>
        <dbReference type="ARBA" id="ARBA00022679"/>
    </source>
</evidence>
<sequence length="155" mass="17732">MNPMEDVGVLCRRVGLNRVDDLLDLEEACFSFDRISRRNLRNLLRSPSACCLGAYHRGRLVGSMVVLFRRNTRTARIYSVAVSSAYRGKGIARRLMDRAEREARSRGCTRMRLEVRMDNVSAIKLYESLGYVDARVMPGYYEDGTHGMLYLKELG</sequence>
<protein>
    <submittedName>
        <fullName evidence="4">Ribosomal-protein-alanine acetyltransferase</fullName>
    </submittedName>
</protein>
<organism evidence="4 5">
    <name type="scientific">Pontiella desulfatans</name>
    <dbReference type="NCBI Taxonomy" id="2750659"/>
    <lineage>
        <taxon>Bacteria</taxon>
        <taxon>Pseudomonadati</taxon>
        <taxon>Kiritimatiellota</taxon>
        <taxon>Kiritimatiellia</taxon>
        <taxon>Kiritimatiellales</taxon>
        <taxon>Pontiellaceae</taxon>
        <taxon>Pontiella</taxon>
    </lineage>
</organism>
<evidence type="ECO:0000259" key="3">
    <source>
        <dbReference type="PROSITE" id="PS51186"/>
    </source>
</evidence>
<dbReference type="Proteomes" id="UP000366872">
    <property type="component" value="Unassembled WGS sequence"/>
</dbReference>
<dbReference type="PROSITE" id="PS51186">
    <property type="entry name" value="GNAT"/>
    <property type="match status" value="1"/>
</dbReference>
<gene>
    <name evidence="4" type="primary">rimI</name>
    <name evidence="4" type="ORF">PDESU_00213</name>
</gene>
<accession>A0A6C2TVJ5</accession>
<keyword evidence="2" id="KW-0012">Acyltransferase</keyword>
<proteinExistence type="predicted"/>
<dbReference type="GO" id="GO:0016747">
    <property type="term" value="F:acyltransferase activity, transferring groups other than amino-acyl groups"/>
    <property type="evidence" value="ECO:0007669"/>
    <property type="project" value="InterPro"/>
</dbReference>
<dbReference type="Pfam" id="PF00583">
    <property type="entry name" value="Acetyltransf_1"/>
    <property type="match status" value="1"/>
</dbReference>
<reference evidence="4 5" key="1">
    <citation type="submission" date="2019-04" db="EMBL/GenBank/DDBJ databases">
        <authorList>
            <person name="Van Vliet M D."/>
        </authorList>
    </citation>
    <scope>NUCLEOTIDE SEQUENCE [LARGE SCALE GENOMIC DNA]</scope>
    <source>
        <strain evidence="4 5">F1</strain>
    </source>
</reference>
<dbReference type="PANTHER" id="PTHR43420:SF47">
    <property type="entry name" value="N-ACETYLTRANSFERASE DOMAIN-CONTAINING PROTEIN"/>
    <property type="match status" value="1"/>
</dbReference>
<keyword evidence="1 4" id="KW-0808">Transferase</keyword>
<dbReference type="CDD" id="cd04301">
    <property type="entry name" value="NAT_SF"/>
    <property type="match status" value="1"/>
</dbReference>
<dbReference type="PANTHER" id="PTHR43420">
    <property type="entry name" value="ACETYLTRANSFERASE"/>
    <property type="match status" value="1"/>
</dbReference>
<dbReference type="SUPFAM" id="SSF55729">
    <property type="entry name" value="Acyl-CoA N-acyltransferases (Nat)"/>
    <property type="match status" value="1"/>
</dbReference>
<feature type="domain" description="N-acetyltransferase" evidence="3">
    <location>
        <begin position="9"/>
        <end position="155"/>
    </location>
</feature>
<name>A0A6C2TVJ5_PONDE</name>
<evidence type="ECO:0000313" key="4">
    <source>
        <dbReference type="EMBL" id="VGO11668.1"/>
    </source>
</evidence>
<keyword evidence="5" id="KW-1185">Reference proteome</keyword>
<dbReference type="RefSeq" id="WP_222846999.1">
    <property type="nucleotide sequence ID" value="NZ_CAAHFG010000001.1"/>
</dbReference>
<evidence type="ECO:0000313" key="5">
    <source>
        <dbReference type="Proteomes" id="UP000366872"/>
    </source>
</evidence>
<evidence type="ECO:0000256" key="2">
    <source>
        <dbReference type="ARBA" id="ARBA00023315"/>
    </source>
</evidence>